<sequence length="289" mass="31332">MSARITGRGLHSPLVREDPLLALCMGRVRDHEPFHVVFPHPGQTEVPLLPGGTSLGSDGGRQRPSTPLCHVAGRPPRLELLMSPSVTSVAVVCEWSLLQLGIAQAINVQPDLQITTFTKSVNDLLCEANDVEIVVLTSLRRSDQATSEQVAQLHQQGYAVIVVSTSRAQSDAVLCIRAGARGYLSRQTDDSELATAIRAVASGRSYFGASLAGKGLPSAPPRITSREREILQLIASGATDREIAIKLNITENTVHTHLERLGRKHGSRRRADLTRLALECGMLENYSRE</sequence>
<protein>
    <submittedName>
        <fullName evidence="5">Response regulator transcription factor</fullName>
    </submittedName>
</protein>
<keyword evidence="1" id="KW-0805">Transcription regulation</keyword>
<dbReference type="PROSITE" id="PS50096">
    <property type="entry name" value="IQ"/>
    <property type="match status" value="1"/>
</dbReference>
<proteinExistence type="predicted"/>
<name>A0A4Z1DTR9_STRGP</name>
<dbReference type="PANTHER" id="PTHR44688:SF16">
    <property type="entry name" value="DNA-BINDING TRANSCRIPTIONAL ACTIVATOR DEVR_DOSR"/>
    <property type="match status" value="1"/>
</dbReference>
<dbReference type="EMBL" id="SRRU01000001">
    <property type="protein sequence ID" value="TGN87477.1"/>
    <property type="molecule type" value="Genomic_DNA"/>
</dbReference>
<dbReference type="InterPro" id="IPR011006">
    <property type="entry name" value="CheY-like_superfamily"/>
</dbReference>
<dbReference type="GO" id="GO:0003677">
    <property type="term" value="F:DNA binding"/>
    <property type="evidence" value="ECO:0007669"/>
    <property type="project" value="UniProtKB-KW"/>
</dbReference>
<reference evidence="5 6" key="1">
    <citation type="submission" date="2019-04" db="EMBL/GenBank/DDBJ databases">
        <title>Streptomyces sp. nov. Bv016 isolated from bark of Buahinia variegata.</title>
        <authorList>
            <person name="Kanchanasin P."/>
            <person name="Tanasupawat S."/>
            <person name="Yuki M."/>
            <person name="Kudo T."/>
        </authorList>
    </citation>
    <scope>NUCLEOTIDE SEQUENCE [LARGE SCALE GENOMIC DNA]</scope>
    <source>
        <strain evidence="5 6">JCM 4765</strain>
    </source>
</reference>
<accession>A0A4Z1DTR9</accession>
<dbReference type="PROSITE" id="PS50043">
    <property type="entry name" value="HTH_LUXR_2"/>
    <property type="match status" value="1"/>
</dbReference>
<dbReference type="InterPro" id="IPR016032">
    <property type="entry name" value="Sig_transdc_resp-reg_C-effctor"/>
</dbReference>
<dbReference type="SUPFAM" id="SSF52172">
    <property type="entry name" value="CheY-like"/>
    <property type="match status" value="1"/>
</dbReference>
<gene>
    <name evidence="5" type="ORF">E5082_03505</name>
</gene>
<dbReference type="GO" id="GO:0006355">
    <property type="term" value="P:regulation of DNA-templated transcription"/>
    <property type="evidence" value="ECO:0007669"/>
    <property type="project" value="InterPro"/>
</dbReference>
<dbReference type="Proteomes" id="UP000298513">
    <property type="component" value="Unassembled WGS sequence"/>
</dbReference>
<evidence type="ECO:0000256" key="1">
    <source>
        <dbReference type="ARBA" id="ARBA00023015"/>
    </source>
</evidence>
<keyword evidence="3" id="KW-0804">Transcription</keyword>
<dbReference type="SUPFAM" id="SSF46894">
    <property type="entry name" value="C-terminal effector domain of the bipartite response regulators"/>
    <property type="match status" value="1"/>
</dbReference>
<organism evidence="5 6">
    <name type="scientific">Streptomyces griseoluteus</name>
    <dbReference type="NCBI Taxonomy" id="29306"/>
    <lineage>
        <taxon>Bacteria</taxon>
        <taxon>Bacillati</taxon>
        <taxon>Actinomycetota</taxon>
        <taxon>Actinomycetes</taxon>
        <taxon>Kitasatosporales</taxon>
        <taxon>Streptomycetaceae</taxon>
        <taxon>Streptomyces</taxon>
    </lineage>
</organism>
<keyword evidence="6" id="KW-1185">Reference proteome</keyword>
<comment type="caution">
    <text evidence="5">The sequence shown here is derived from an EMBL/GenBank/DDBJ whole genome shotgun (WGS) entry which is preliminary data.</text>
</comment>
<dbReference type="CDD" id="cd06170">
    <property type="entry name" value="LuxR_C_like"/>
    <property type="match status" value="1"/>
</dbReference>
<evidence type="ECO:0000259" key="4">
    <source>
        <dbReference type="PROSITE" id="PS50043"/>
    </source>
</evidence>
<dbReference type="InterPro" id="IPR000792">
    <property type="entry name" value="Tscrpt_reg_LuxR_C"/>
</dbReference>
<dbReference type="SMART" id="SM00421">
    <property type="entry name" value="HTH_LUXR"/>
    <property type="match status" value="1"/>
</dbReference>
<evidence type="ECO:0000313" key="5">
    <source>
        <dbReference type="EMBL" id="TGN87477.1"/>
    </source>
</evidence>
<dbReference type="PRINTS" id="PR00038">
    <property type="entry name" value="HTHLUXR"/>
</dbReference>
<evidence type="ECO:0000256" key="2">
    <source>
        <dbReference type="ARBA" id="ARBA00023125"/>
    </source>
</evidence>
<dbReference type="Pfam" id="PF00196">
    <property type="entry name" value="GerE"/>
    <property type="match status" value="1"/>
</dbReference>
<dbReference type="AlphaFoldDB" id="A0A4Z1DTR9"/>
<dbReference type="PANTHER" id="PTHR44688">
    <property type="entry name" value="DNA-BINDING TRANSCRIPTIONAL ACTIVATOR DEVR_DOSR"/>
    <property type="match status" value="1"/>
</dbReference>
<dbReference type="Gene3D" id="3.40.50.2300">
    <property type="match status" value="1"/>
</dbReference>
<keyword evidence="2" id="KW-0238">DNA-binding</keyword>
<feature type="domain" description="HTH luxR-type" evidence="4">
    <location>
        <begin position="216"/>
        <end position="281"/>
    </location>
</feature>
<evidence type="ECO:0000256" key="3">
    <source>
        <dbReference type="ARBA" id="ARBA00023163"/>
    </source>
</evidence>
<evidence type="ECO:0000313" key="6">
    <source>
        <dbReference type="Proteomes" id="UP000298513"/>
    </source>
</evidence>